<feature type="chain" id="PRO_5009955842" description="NAD-dependent epimerase/dehydratase domain-containing protein" evidence="3">
    <location>
        <begin position="22"/>
        <end position="335"/>
    </location>
</feature>
<name>G7E625_MIXOS</name>
<organism evidence="5 6">
    <name type="scientific">Mixia osmundae (strain CBS 9802 / IAM 14324 / JCM 22182 / KY 12970)</name>
    <dbReference type="NCBI Taxonomy" id="764103"/>
    <lineage>
        <taxon>Eukaryota</taxon>
        <taxon>Fungi</taxon>
        <taxon>Dikarya</taxon>
        <taxon>Basidiomycota</taxon>
        <taxon>Pucciniomycotina</taxon>
        <taxon>Mixiomycetes</taxon>
        <taxon>Mixiales</taxon>
        <taxon>Mixiaceae</taxon>
        <taxon>Mixia</taxon>
    </lineage>
</organism>
<feature type="signal peptide" evidence="3">
    <location>
        <begin position="1"/>
        <end position="21"/>
    </location>
</feature>
<evidence type="ECO:0000313" key="6">
    <source>
        <dbReference type="Proteomes" id="UP000009131"/>
    </source>
</evidence>
<keyword evidence="1" id="KW-0560">Oxidoreductase</keyword>
<keyword evidence="6" id="KW-1185">Reference proteome</keyword>
<dbReference type="RefSeq" id="XP_014569200.1">
    <property type="nucleotide sequence ID" value="XM_014713714.1"/>
</dbReference>
<feature type="domain" description="NAD-dependent epimerase/dehydratase" evidence="4">
    <location>
        <begin position="5"/>
        <end position="256"/>
    </location>
</feature>
<comment type="similarity">
    <text evidence="2">Belongs to the NAD(P)-dependent epimerase/dehydratase family. Dihydroflavonol-4-reductase subfamily.</text>
</comment>
<evidence type="ECO:0000256" key="2">
    <source>
        <dbReference type="ARBA" id="ARBA00023445"/>
    </source>
</evidence>
<dbReference type="CDD" id="cd05227">
    <property type="entry name" value="AR_SDR_e"/>
    <property type="match status" value="1"/>
</dbReference>
<gene>
    <name evidence="5" type="primary">Mo04968</name>
    <name evidence="5" type="ORF">E5Q_04968</name>
</gene>
<protein>
    <recommendedName>
        <fullName evidence="4">NAD-dependent epimerase/dehydratase domain-containing protein</fullName>
    </recommendedName>
</protein>
<dbReference type="InterPro" id="IPR036291">
    <property type="entry name" value="NAD(P)-bd_dom_sf"/>
</dbReference>
<dbReference type="HOGENOM" id="CLU_007383_9_2_1"/>
<reference evidence="5 6" key="1">
    <citation type="journal article" date="2011" name="J. Gen. Appl. Microbiol.">
        <title>Draft genome sequencing of the enigmatic basidiomycete Mixia osmundae.</title>
        <authorList>
            <person name="Nishida H."/>
            <person name="Nagatsuka Y."/>
            <person name="Sugiyama J."/>
        </authorList>
    </citation>
    <scope>NUCLEOTIDE SEQUENCE [LARGE SCALE GENOMIC DNA]</scope>
    <source>
        <strain evidence="6">CBS 9802 / IAM 14324 / JCM 22182 / KY 12970</strain>
    </source>
</reference>
<dbReference type="OrthoDB" id="2735536at2759"/>
<accession>G7E625</accession>
<evidence type="ECO:0000313" key="5">
    <source>
        <dbReference type="EMBL" id="GAA98285.1"/>
    </source>
</evidence>
<evidence type="ECO:0000256" key="3">
    <source>
        <dbReference type="SAM" id="SignalP"/>
    </source>
</evidence>
<proteinExistence type="inferred from homology"/>
<dbReference type="EMBL" id="BABT02000150">
    <property type="protein sequence ID" value="GAA98285.1"/>
    <property type="molecule type" value="Genomic_DNA"/>
</dbReference>
<sequence>MGDLILITGVTGFLATHVVGAALEAGYKVRGTVRDLSKGDSLSELYPSRKDQLELVEVKDLIHSDLTEAFKDVKAIIHTASPYVIQGIEDPEKQLLSPAIEGTLNVMRAARAASVQRVVITSSFAAVTLFDKGGPWRDYTYTEDDWNPATFEQANDASKPGAWIYSASKALAEKAAWNFAKENDIELVTMCPPMIYSKTIQKVTSKAKLNTSSATIYNLISKPAEMPDNRLPLFCDARDVAKAHVQALKTDGAVGHRVLLCGGSYTWQSATKLLLEQRPELKDRLPSLDNVEDETRTIARLDTTIAQRDLGIQFISFEQCLLDSVDQLLAMEKQW</sequence>
<dbReference type="InterPro" id="IPR050425">
    <property type="entry name" value="NAD(P)_dehydrat-like"/>
</dbReference>
<dbReference type="eggNOG" id="KOG1502">
    <property type="taxonomic scope" value="Eukaryota"/>
</dbReference>
<dbReference type="FunCoup" id="G7E625">
    <property type="interactions" value="43"/>
</dbReference>
<evidence type="ECO:0000259" key="4">
    <source>
        <dbReference type="Pfam" id="PF01370"/>
    </source>
</evidence>
<keyword evidence="3" id="KW-0732">Signal</keyword>
<dbReference type="PANTHER" id="PTHR10366:SF564">
    <property type="entry name" value="STEROL-4-ALPHA-CARBOXYLATE 3-DEHYDROGENASE, DECARBOXYLATING"/>
    <property type="match status" value="1"/>
</dbReference>
<dbReference type="STRING" id="764103.G7E625"/>
<dbReference type="InParanoid" id="G7E625"/>
<dbReference type="GO" id="GO:0016616">
    <property type="term" value="F:oxidoreductase activity, acting on the CH-OH group of donors, NAD or NADP as acceptor"/>
    <property type="evidence" value="ECO:0007669"/>
    <property type="project" value="TreeGrafter"/>
</dbReference>
<evidence type="ECO:0000256" key="1">
    <source>
        <dbReference type="ARBA" id="ARBA00023002"/>
    </source>
</evidence>
<dbReference type="InterPro" id="IPR001509">
    <property type="entry name" value="Epimerase_deHydtase"/>
</dbReference>
<comment type="caution">
    <text evidence="5">The sequence shown here is derived from an EMBL/GenBank/DDBJ whole genome shotgun (WGS) entry which is preliminary data.</text>
</comment>
<dbReference type="OMA" id="WRDYTYT"/>
<dbReference type="Proteomes" id="UP000009131">
    <property type="component" value="Unassembled WGS sequence"/>
</dbReference>
<dbReference type="SUPFAM" id="SSF51735">
    <property type="entry name" value="NAD(P)-binding Rossmann-fold domains"/>
    <property type="match status" value="1"/>
</dbReference>
<reference evidence="5 6" key="2">
    <citation type="journal article" date="2012" name="Open Biol.">
        <title>Characteristics of nucleosomes and linker DNA regions on the genome of the basidiomycete Mixia osmundae revealed by mono- and dinucleosome mapping.</title>
        <authorList>
            <person name="Nishida H."/>
            <person name="Kondo S."/>
            <person name="Matsumoto T."/>
            <person name="Suzuki Y."/>
            <person name="Yoshikawa H."/>
            <person name="Taylor T.D."/>
            <person name="Sugiyama J."/>
        </authorList>
    </citation>
    <scope>NUCLEOTIDE SEQUENCE [LARGE SCALE GENOMIC DNA]</scope>
    <source>
        <strain evidence="6">CBS 9802 / IAM 14324 / JCM 22182 / KY 12970</strain>
    </source>
</reference>
<dbReference type="Pfam" id="PF01370">
    <property type="entry name" value="Epimerase"/>
    <property type="match status" value="1"/>
</dbReference>
<dbReference type="Gene3D" id="3.40.50.720">
    <property type="entry name" value="NAD(P)-binding Rossmann-like Domain"/>
    <property type="match status" value="1"/>
</dbReference>
<dbReference type="PANTHER" id="PTHR10366">
    <property type="entry name" value="NAD DEPENDENT EPIMERASE/DEHYDRATASE"/>
    <property type="match status" value="1"/>
</dbReference>
<dbReference type="AlphaFoldDB" id="G7E625"/>